<sequence length="63" mass="6959">MNVFEAASDASFVDNSDKISTEGYIFKLFEGPVDWKSKRQRIVTTSTTEAELLAISQAGKESI</sequence>
<dbReference type="Proteomes" id="UP000663419">
    <property type="component" value="Chromosome 1"/>
</dbReference>
<evidence type="ECO:0008006" key="3">
    <source>
        <dbReference type="Google" id="ProtNLM"/>
    </source>
</evidence>
<reference evidence="1" key="1">
    <citation type="submission" date="2021-01" db="EMBL/GenBank/DDBJ databases">
        <title>Chromosome-level genome assembly of a human fungal pathogen reveals clustering of transcriptionally co-regulated genes.</title>
        <authorList>
            <person name="Voorhies M."/>
            <person name="Cohen S."/>
            <person name="Shea T.P."/>
            <person name="Petrus S."/>
            <person name="Munoz J.F."/>
            <person name="Poplawski S."/>
            <person name="Goldman W.E."/>
            <person name="Michael T."/>
            <person name="Cuomo C.A."/>
            <person name="Sil A."/>
            <person name="Beyhan S."/>
        </authorList>
    </citation>
    <scope>NUCLEOTIDE SEQUENCE</scope>
    <source>
        <strain evidence="1">H88</strain>
    </source>
</reference>
<evidence type="ECO:0000313" key="1">
    <source>
        <dbReference type="EMBL" id="QSS48835.1"/>
    </source>
</evidence>
<gene>
    <name evidence="1" type="ORF">I7I53_08967</name>
</gene>
<name>A0A8A1L7W3_AJEC8</name>
<accession>A0A8A1L7W3</accession>
<protein>
    <recommendedName>
        <fullName evidence="3">Retrovirus-related Pol polyprotein from transposon TNT 1-94</fullName>
    </recommendedName>
</protein>
<evidence type="ECO:0000313" key="2">
    <source>
        <dbReference type="Proteomes" id="UP000663419"/>
    </source>
</evidence>
<organism evidence="1 2">
    <name type="scientific">Ajellomyces capsulatus (strain H88)</name>
    <name type="common">Darling's disease fungus</name>
    <name type="synonym">Histoplasma capsulatum</name>
    <dbReference type="NCBI Taxonomy" id="544711"/>
    <lineage>
        <taxon>Eukaryota</taxon>
        <taxon>Fungi</taxon>
        <taxon>Dikarya</taxon>
        <taxon>Ascomycota</taxon>
        <taxon>Pezizomycotina</taxon>
        <taxon>Eurotiomycetes</taxon>
        <taxon>Eurotiomycetidae</taxon>
        <taxon>Onygenales</taxon>
        <taxon>Ajellomycetaceae</taxon>
        <taxon>Histoplasma</taxon>
    </lineage>
</organism>
<proteinExistence type="predicted"/>
<dbReference type="AlphaFoldDB" id="A0A8A1L7W3"/>
<dbReference type="CDD" id="cd09272">
    <property type="entry name" value="RNase_HI_RT_Ty1"/>
    <property type="match status" value="1"/>
</dbReference>
<dbReference type="VEuPathDB" id="FungiDB:I7I53_08967"/>
<dbReference type="EMBL" id="CP069102">
    <property type="protein sequence ID" value="QSS48835.1"/>
    <property type="molecule type" value="Genomic_DNA"/>
</dbReference>